<sequence length="548" mass="61541">MAEVLSILGGIYTSATILDHLATHTQKWRLLSDRLFDIKEGLDAAELSLDAWKTKFDFQERRPVVYMTVLFGRLGWERIQATLGSIKIITRSIQTDVHKAVGRALAAKPGRALGYTSDRYDKELVEECLRRIKRNTSWSRKFNYSVLGKADDMEMRLDRLHRKLTALERFSELYLEKEHPDIFREIRRLPGRRVILKIADPAHDTVKSKVLDALSARKDADLLHRASQSDSSVHIGLSTPQIHKRDFAFLLSLGGHLQEVLAHPIRIKAINDRNRVQATMDKAVPALIRSSKEATYMLPSSGTSSGFQLSVPPSNLLLELAYKDPLSTLVRAQNNFLGQQVLYPQDQIALAAGIAQGAFRLIGSQWLQCLDNKNIRWRRTAEGNWTTMMAAMPGDSSTTRTLDQVLNASLSARGNKDLAKHVHIFRIGLVLTELALKTPISYIDFDPSTGGVRIFISSFNHDSEPLDATEIAAEVDNKTNILLGNIVFTCLSALEKDGMKDREIESTYYKEVLSQADQLEALVKKERKRGSPAGSAGIVQKRFLVRKK</sequence>
<name>A0A6A5ZS53_9PLEO</name>
<proteinExistence type="predicted"/>
<gene>
    <name evidence="1" type="ORF">BDV96DRAFT_1551</name>
</gene>
<keyword evidence="2" id="KW-1185">Reference proteome</keyword>
<dbReference type="AlphaFoldDB" id="A0A6A5ZS53"/>
<accession>A0A6A5ZS53</accession>
<evidence type="ECO:0000313" key="2">
    <source>
        <dbReference type="Proteomes" id="UP000799770"/>
    </source>
</evidence>
<evidence type="ECO:0008006" key="3">
    <source>
        <dbReference type="Google" id="ProtNLM"/>
    </source>
</evidence>
<evidence type="ECO:0000313" key="1">
    <source>
        <dbReference type="EMBL" id="KAF2122500.1"/>
    </source>
</evidence>
<protein>
    <recommendedName>
        <fullName evidence="3">Prion-inhibition and propagation-domain-containing protein</fullName>
    </recommendedName>
</protein>
<dbReference type="EMBL" id="ML977310">
    <property type="protein sequence ID" value="KAF2122500.1"/>
    <property type="molecule type" value="Genomic_DNA"/>
</dbReference>
<organism evidence="1 2">
    <name type="scientific">Lophiotrema nucula</name>
    <dbReference type="NCBI Taxonomy" id="690887"/>
    <lineage>
        <taxon>Eukaryota</taxon>
        <taxon>Fungi</taxon>
        <taxon>Dikarya</taxon>
        <taxon>Ascomycota</taxon>
        <taxon>Pezizomycotina</taxon>
        <taxon>Dothideomycetes</taxon>
        <taxon>Pleosporomycetidae</taxon>
        <taxon>Pleosporales</taxon>
        <taxon>Lophiotremataceae</taxon>
        <taxon>Lophiotrema</taxon>
    </lineage>
</organism>
<dbReference type="Proteomes" id="UP000799770">
    <property type="component" value="Unassembled WGS sequence"/>
</dbReference>
<dbReference type="OrthoDB" id="5374070at2759"/>
<reference evidence="1" key="1">
    <citation type="journal article" date="2020" name="Stud. Mycol.">
        <title>101 Dothideomycetes genomes: a test case for predicting lifestyles and emergence of pathogens.</title>
        <authorList>
            <person name="Haridas S."/>
            <person name="Albert R."/>
            <person name="Binder M."/>
            <person name="Bloem J."/>
            <person name="Labutti K."/>
            <person name="Salamov A."/>
            <person name="Andreopoulos B."/>
            <person name="Baker S."/>
            <person name="Barry K."/>
            <person name="Bills G."/>
            <person name="Bluhm B."/>
            <person name="Cannon C."/>
            <person name="Castanera R."/>
            <person name="Culley D."/>
            <person name="Daum C."/>
            <person name="Ezra D."/>
            <person name="Gonzalez J."/>
            <person name="Henrissat B."/>
            <person name="Kuo A."/>
            <person name="Liang C."/>
            <person name="Lipzen A."/>
            <person name="Lutzoni F."/>
            <person name="Magnuson J."/>
            <person name="Mondo S."/>
            <person name="Nolan M."/>
            <person name="Ohm R."/>
            <person name="Pangilinan J."/>
            <person name="Park H.-J."/>
            <person name="Ramirez L."/>
            <person name="Alfaro M."/>
            <person name="Sun H."/>
            <person name="Tritt A."/>
            <person name="Yoshinaga Y."/>
            <person name="Zwiers L.-H."/>
            <person name="Turgeon B."/>
            <person name="Goodwin S."/>
            <person name="Spatafora J."/>
            <person name="Crous P."/>
            <person name="Grigoriev I."/>
        </authorList>
    </citation>
    <scope>NUCLEOTIDE SEQUENCE</scope>
    <source>
        <strain evidence="1">CBS 627.86</strain>
    </source>
</reference>